<protein>
    <submittedName>
        <fullName evidence="2">Uncharacterized protein</fullName>
    </submittedName>
</protein>
<dbReference type="AlphaFoldDB" id="A0A419XAH0"/>
<evidence type="ECO:0000313" key="2">
    <source>
        <dbReference type="EMBL" id="RKE04758.1"/>
    </source>
</evidence>
<evidence type="ECO:0000256" key="1">
    <source>
        <dbReference type="SAM" id="Phobius"/>
    </source>
</evidence>
<comment type="caution">
    <text evidence="2">The sequence shown here is derived from an EMBL/GenBank/DDBJ whole genome shotgun (WGS) entry which is preliminary data.</text>
</comment>
<proteinExistence type="predicted"/>
<sequence length="329" mass="38793">MNRNRTQLKTKILELKNKPISNNLEINSKGNFINILKGEGSFYLLLIPSKPLSVNKSQQIINLGFKEKFPKINYSKFINYNDKIELKKIEDDIVYIFNTIFQVPHTRQWRFSISSGMGLLKDMIPMPTVWECRNQTRTRSFNFKILFKYDILISIIIGLIITIIFRYNESNISLSNIELLACASLFVFFIIKFSNFIESFTDKSKTNRLFTRNNLTALHKINFKKVGSRCKGVRNGYKVEIYYNTYLNSVEVAVHHEEIPWERVLKLSEKSQNSWSNKPFITWRSRISRIEFRNRSFIPNIDVIIKEIDSFLFNLKELNIKANKQTTIQ</sequence>
<feature type="transmembrane region" description="Helical" evidence="1">
    <location>
        <begin position="177"/>
        <end position="197"/>
    </location>
</feature>
<keyword evidence="1" id="KW-1133">Transmembrane helix</keyword>
<organism evidence="2 3">
    <name type="scientific">Marinifilum flexuosum</name>
    <dbReference type="NCBI Taxonomy" id="1117708"/>
    <lineage>
        <taxon>Bacteria</taxon>
        <taxon>Pseudomonadati</taxon>
        <taxon>Bacteroidota</taxon>
        <taxon>Bacteroidia</taxon>
        <taxon>Marinilabiliales</taxon>
        <taxon>Marinifilaceae</taxon>
    </lineage>
</organism>
<name>A0A419XAH0_9BACT</name>
<keyword evidence="1" id="KW-0472">Membrane</keyword>
<reference evidence="2 3" key="1">
    <citation type="submission" date="2018-09" db="EMBL/GenBank/DDBJ databases">
        <title>Genomic Encyclopedia of Archaeal and Bacterial Type Strains, Phase II (KMG-II): from individual species to whole genera.</title>
        <authorList>
            <person name="Goeker M."/>
        </authorList>
    </citation>
    <scope>NUCLEOTIDE SEQUENCE [LARGE SCALE GENOMIC DNA]</scope>
    <source>
        <strain evidence="2 3">DSM 21950</strain>
    </source>
</reference>
<keyword evidence="3" id="KW-1185">Reference proteome</keyword>
<accession>A0A419XAH0</accession>
<feature type="transmembrane region" description="Helical" evidence="1">
    <location>
        <begin position="145"/>
        <end position="165"/>
    </location>
</feature>
<gene>
    <name evidence="2" type="ORF">BXY64_1785</name>
</gene>
<dbReference type="Proteomes" id="UP000284531">
    <property type="component" value="Unassembled WGS sequence"/>
</dbReference>
<dbReference type="RefSeq" id="WP_120239502.1">
    <property type="nucleotide sequence ID" value="NZ_RAPQ01000008.1"/>
</dbReference>
<evidence type="ECO:0000313" key="3">
    <source>
        <dbReference type="Proteomes" id="UP000284531"/>
    </source>
</evidence>
<dbReference type="EMBL" id="RAPQ01000008">
    <property type="protein sequence ID" value="RKE04758.1"/>
    <property type="molecule type" value="Genomic_DNA"/>
</dbReference>
<keyword evidence="1" id="KW-0812">Transmembrane</keyword>